<keyword evidence="1" id="KW-0812">Transmembrane</keyword>
<feature type="transmembrane region" description="Helical" evidence="1">
    <location>
        <begin position="279"/>
        <end position="304"/>
    </location>
</feature>
<feature type="transmembrane region" description="Helical" evidence="1">
    <location>
        <begin position="136"/>
        <end position="157"/>
    </location>
</feature>
<sequence length="345" mass="39184">MYRPTTKNEWWFGGTLFLQGILVTLLEVYILLQWQSWVNPNITQVPVSYILPIGMGILVFAGVYEAILCLDAFHHKNNISLVAICTSNVCIVVYAVMQYLKMRETVQSLRYGKDGMGHPLADSSRDIWASLRPAELAVPIILSACSLFIIPIAYRLHKDYAWAIYKSIHGSSLLRFRYLAYEVYIVLIKFDFFFLVGFIVQYDLVDVHFIEPEYSLTMALIPVALCVMLFGIYCVKSELKLGMLLVIVFLLALIAYLLSRIIVLCGHTLRARTAGKEMMLLFAAIALILTVFTTACAIQCIVNFGHGLKKVTRGEDRWPQSYAFHTLSGPPSPDFKDRERRCIID</sequence>
<dbReference type="EMBL" id="ML742059">
    <property type="protein sequence ID" value="KAE8152084.1"/>
    <property type="molecule type" value="Genomic_DNA"/>
</dbReference>
<dbReference type="InterPro" id="IPR040410">
    <property type="entry name" value="UPF0658_Golgi"/>
</dbReference>
<feature type="transmembrane region" description="Helical" evidence="1">
    <location>
        <begin position="12"/>
        <end position="34"/>
    </location>
</feature>
<dbReference type="PANTHER" id="PTHR34391:SF1">
    <property type="entry name" value="UPF0658 GOLGI APPARATUS MEMBRANE PROTEIN C1952.10C-RELATED"/>
    <property type="match status" value="1"/>
</dbReference>
<evidence type="ECO:0000256" key="1">
    <source>
        <dbReference type="SAM" id="Phobius"/>
    </source>
</evidence>
<dbReference type="Proteomes" id="UP000325780">
    <property type="component" value="Unassembled WGS sequence"/>
</dbReference>
<dbReference type="PANTHER" id="PTHR34391">
    <property type="entry name" value="UPF0658 GOLGI APPARATUS MEMBRANE PROTEIN C1952.10C-RELATED"/>
    <property type="match status" value="1"/>
</dbReference>
<evidence type="ECO:0000313" key="3">
    <source>
        <dbReference type="Proteomes" id="UP000325780"/>
    </source>
</evidence>
<dbReference type="OrthoDB" id="10252009at2759"/>
<feature type="transmembrane region" description="Helical" evidence="1">
    <location>
        <begin position="79"/>
        <end position="100"/>
    </location>
</feature>
<keyword evidence="1" id="KW-0472">Membrane</keyword>
<protein>
    <submittedName>
        <fullName evidence="2">Uncharacterized protein</fullName>
    </submittedName>
</protein>
<dbReference type="AlphaFoldDB" id="A0A5N6U0J9"/>
<proteinExistence type="predicted"/>
<feature type="transmembrane region" description="Helical" evidence="1">
    <location>
        <begin position="178"/>
        <end position="202"/>
    </location>
</feature>
<accession>A0A5N6U0J9</accession>
<feature type="transmembrane region" description="Helical" evidence="1">
    <location>
        <begin position="241"/>
        <end position="259"/>
    </location>
</feature>
<feature type="transmembrane region" description="Helical" evidence="1">
    <location>
        <begin position="46"/>
        <end position="67"/>
    </location>
</feature>
<reference evidence="2 3" key="1">
    <citation type="submission" date="2019-04" db="EMBL/GenBank/DDBJ databases">
        <title>Friends and foes A comparative genomics study of 23 Aspergillus species from section Flavi.</title>
        <authorList>
            <consortium name="DOE Joint Genome Institute"/>
            <person name="Kjaerbolling I."/>
            <person name="Vesth T."/>
            <person name="Frisvad J.C."/>
            <person name="Nybo J.L."/>
            <person name="Theobald S."/>
            <person name="Kildgaard S."/>
            <person name="Isbrandt T."/>
            <person name="Kuo A."/>
            <person name="Sato A."/>
            <person name="Lyhne E.K."/>
            <person name="Kogle M.E."/>
            <person name="Wiebenga A."/>
            <person name="Kun R.S."/>
            <person name="Lubbers R.J."/>
            <person name="Makela M.R."/>
            <person name="Barry K."/>
            <person name="Chovatia M."/>
            <person name="Clum A."/>
            <person name="Daum C."/>
            <person name="Haridas S."/>
            <person name="He G."/>
            <person name="LaButti K."/>
            <person name="Lipzen A."/>
            <person name="Mondo S."/>
            <person name="Riley R."/>
            <person name="Salamov A."/>
            <person name="Simmons B.A."/>
            <person name="Magnuson J.K."/>
            <person name="Henrissat B."/>
            <person name="Mortensen U.H."/>
            <person name="Larsen T.O."/>
            <person name="Devries R.P."/>
            <person name="Grigoriev I.V."/>
            <person name="Machida M."/>
            <person name="Baker S.E."/>
            <person name="Andersen M.R."/>
        </authorList>
    </citation>
    <scope>NUCLEOTIDE SEQUENCE [LARGE SCALE GENOMIC DNA]</scope>
    <source>
        <strain evidence="2 3">IBT 18842</strain>
    </source>
</reference>
<keyword evidence="3" id="KW-1185">Reference proteome</keyword>
<name>A0A5N6U0J9_ASPAV</name>
<feature type="transmembrane region" description="Helical" evidence="1">
    <location>
        <begin position="214"/>
        <end position="234"/>
    </location>
</feature>
<gene>
    <name evidence="2" type="ORF">BDV25DRAFT_170857</name>
</gene>
<dbReference type="GO" id="GO:0005794">
    <property type="term" value="C:Golgi apparatus"/>
    <property type="evidence" value="ECO:0007669"/>
    <property type="project" value="TreeGrafter"/>
</dbReference>
<evidence type="ECO:0000313" key="2">
    <source>
        <dbReference type="EMBL" id="KAE8152084.1"/>
    </source>
</evidence>
<keyword evidence="1" id="KW-1133">Transmembrane helix</keyword>
<organism evidence="2 3">
    <name type="scientific">Aspergillus avenaceus</name>
    <dbReference type="NCBI Taxonomy" id="36643"/>
    <lineage>
        <taxon>Eukaryota</taxon>
        <taxon>Fungi</taxon>
        <taxon>Dikarya</taxon>
        <taxon>Ascomycota</taxon>
        <taxon>Pezizomycotina</taxon>
        <taxon>Eurotiomycetes</taxon>
        <taxon>Eurotiomycetidae</taxon>
        <taxon>Eurotiales</taxon>
        <taxon>Aspergillaceae</taxon>
        <taxon>Aspergillus</taxon>
        <taxon>Aspergillus subgen. Circumdati</taxon>
    </lineage>
</organism>